<proteinExistence type="predicted"/>
<feature type="transmembrane region" description="Helical" evidence="8">
    <location>
        <begin position="449"/>
        <end position="467"/>
    </location>
</feature>
<dbReference type="GO" id="GO:0005886">
    <property type="term" value="C:plasma membrane"/>
    <property type="evidence" value="ECO:0007669"/>
    <property type="project" value="UniProtKB-SubCell"/>
</dbReference>
<dbReference type="InterPro" id="IPR038731">
    <property type="entry name" value="RgtA/B/C-like"/>
</dbReference>
<feature type="transmembrane region" description="Helical" evidence="8">
    <location>
        <begin position="192"/>
        <end position="210"/>
    </location>
</feature>
<keyword evidence="3 10" id="KW-0328">Glycosyltransferase</keyword>
<evidence type="ECO:0000256" key="7">
    <source>
        <dbReference type="ARBA" id="ARBA00023136"/>
    </source>
</evidence>
<dbReference type="STRING" id="476652.DEAC_c42090"/>
<feature type="transmembrane region" description="Helical" evidence="8">
    <location>
        <begin position="167"/>
        <end position="186"/>
    </location>
</feature>
<comment type="subcellular location">
    <subcellularLocation>
        <location evidence="1">Cell membrane</location>
        <topology evidence="1">Multi-pass membrane protein</topology>
    </subcellularLocation>
</comment>
<keyword evidence="6 8" id="KW-1133">Transmembrane helix</keyword>
<dbReference type="EC" id="2.4.2.43" evidence="10"/>
<dbReference type="RefSeq" id="WP_047811971.1">
    <property type="nucleotide sequence ID" value="NZ_LDZY01000022.1"/>
</dbReference>
<reference evidence="10 11" key="1">
    <citation type="submission" date="2015-06" db="EMBL/GenBank/DDBJ databases">
        <title>Draft genome of the moderately acidophilic sulfate reducer Candidatus Desulfosporosinus acididurans strain M1.</title>
        <authorList>
            <person name="Poehlein A."/>
            <person name="Petzsch P."/>
            <person name="Johnson B.D."/>
            <person name="Schloemann M."/>
            <person name="Daniel R."/>
            <person name="Muehling M."/>
        </authorList>
    </citation>
    <scope>NUCLEOTIDE SEQUENCE [LARGE SCALE GENOMIC DNA]</scope>
    <source>
        <strain evidence="10 11">M1</strain>
    </source>
</reference>
<evidence type="ECO:0000313" key="10">
    <source>
        <dbReference type="EMBL" id="KLU63844.1"/>
    </source>
</evidence>
<evidence type="ECO:0000256" key="3">
    <source>
        <dbReference type="ARBA" id="ARBA00022676"/>
    </source>
</evidence>
<dbReference type="PATRIC" id="fig|476652.3.peg.4453"/>
<keyword evidence="11" id="KW-1185">Reference proteome</keyword>
<evidence type="ECO:0000256" key="5">
    <source>
        <dbReference type="ARBA" id="ARBA00022692"/>
    </source>
</evidence>
<evidence type="ECO:0000256" key="6">
    <source>
        <dbReference type="ARBA" id="ARBA00022989"/>
    </source>
</evidence>
<evidence type="ECO:0000313" key="11">
    <source>
        <dbReference type="Proteomes" id="UP000036356"/>
    </source>
</evidence>
<feature type="domain" description="Glycosyltransferase RgtA/B/C/D-like" evidence="9">
    <location>
        <begin position="126"/>
        <end position="278"/>
    </location>
</feature>
<evidence type="ECO:0000259" key="9">
    <source>
        <dbReference type="Pfam" id="PF13231"/>
    </source>
</evidence>
<evidence type="ECO:0000256" key="4">
    <source>
        <dbReference type="ARBA" id="ARBA00022679"/>
    </source>
</evidence>
<dbReference type="InterPro" id="IPR050297">
    <property type="entry name" value="LipidA_mod_glycosyltrf_83"/>
</dbReference>
<comment type="caution">
    <text evidence="10">The sequence shown here is derived from an EMBL/GenBank/DDBJ whole genome shotgun (WGS) entry which is preliminary data.</text>
</comment>
<evidence type="ECO:0000256" key="1">
    <source>
        <dbReference type="ARBA" id="ARBA00004651"/>
    </source>
</evidence>
<feature type="transmembrane region" description="Helical" evidence="8">
    <location>
        <begin position="396"/>
        <end position="414"/>
    </location>
</feature>
<keyword evidence="5 8" id="KW-0812">Transmembrane</keyword>
<evidence type="ECO:0000256" key="8">
    <source>
        <dbReference type="SAM" id="Phobius"/>
    </source>
</evidence>
<dbReference type="EMBL" id="LDZY01000022">
    <property type="protein sequence ID" value="KLU63844.1"/>
    <property type="molecule type" value="Genomic_DNA"/>
</dbReference>
<dbReference type="PANTHER" id="PTHR33908:SF11">
    <property type="entry name" value="MEMBRANE PROTEIN"/>
    <property type="match status" value="1"/>
</dbReference>
<keyword evidence="4 10" id="KW-0808">Transferase</keyword>
<sequence>MVKLRFNQIMEWLVLFLLGVSFIGVLIDKVFGLFLFAIFVFLVYKYKKIPVLSGLKSIKQNFAAILLTAFILRLLWVLIIPTKPISDFGLMYGYAQKVAQGDYSGFHGYGYFARFAHDTVTVLYFSLFYKFSSAPLFSIKIANVLFSTFSVFLLYKVVEKIYDDRQTALVSMLLYALYLPSIMYNSQTMQENIATSFYLLSTYYFLAAVKNQTQDKWDKVKLLVFCGLGLAVGHMFRMVGYIFLLAYLFYYLFYKRFKNLVIELPFIIISCLVPIIILSSLLVSSGITETQLWNSKEPYWTSILKGTNIEAYGHWNLDDAEISELYKYDPVKITEASKQIIKDRLLNTPKLKLLGFSIIKFESEWAVPDMSAYIWTIPGAVDYFAFAKFFAKSNLILTGLASSFYLILLFMSILGLHRNKDRPVEINFFLILYLGYALFLMLIEAQARYAYMLSWIFIIFAAGGVRLKDDTVVKVYSDRSIEY</sequence>
<keyword evidence="7 8" id="KW-0472">Membrane</keyword>
<name>A0A0J1FK38_9FIRM</name>
<evidence type="ECO:0000256" key="2">
    <source>
        <dbReference type="ARBA" id="ARBA00022475"/>
    </source>
</evidence>
<feature type="transmembrane region" description="Helical" evidence="8">
    <location>
        <begin position="426"/>
        <end position="443"/>
    </location>
</feature>
<gene>
    <name evidence="10" type="primary">arnT_1</name>
    <name evidence="10" type="ORF">DEAC_c42090</name>
</gene>
<organism evidence="10 11">
    <name type="scientific">Desulfosporosinus acididurans</name>
    <dbReference type="NCBI Taxonomy" id="476652"/>
    <lineage>
        <taxon>Bacteria</taxon>
        <taxon>Bacillati</taxon>
        <taxon>Bacillota</taxon>
        <taxon>Clostridia</taxon>
        <taxon>Eubacteriales</taxon>
        <taxon>Desulfitobacteriaceae</taxon>
        <taxon>Desulfosporosinus</taxon>
    </lineage>
</organism>
<feature type="transmembrane region" description="Helical" evidence="8">
    <location>
        <begin position="134"/>
        <end position="155"/>
    </location>
</feature>
<dbReference type="GO" id="GO:0009103">
    <property type="term" value="P:lipopolysaccharide biosynthetic process"/>
    <property type="evidence" value="ECO:0007669"/>
    <property type="project" value="UniProtKB-ARBA"/>
</dbReference>
<accession>A0A0J1FK38</accession>
<keyword evidence="2" id="KW-1003">Cell membrane</keyword>
<feature type="transmembrane region" description="Helical" evidence="8">
    <location>
        <begin position="222"/>
        <end position="252"/>
    </location>
</feature>
<dbReference type="PANTHER" id="PTHR33908">
    <property type="entry name" value="MANNOSYLTRANSFERASE YKCB-RELATED"/>
    <property type="match status" value="1"/>
</dbReference>
<dbReference type="Proteomes" id="UP000036356">
    <property type="component" value="Unassembled WGS sequence"/>
</dbReference>
<protein>
    <submittedName>
        <fullName evidence="10">Undecaprenyl phosphate-alpha-4-amino-4-deoxy-L-arabinose arabinosyl transferase</fullName>
        <ecNumber evidence="10">2.4.2.43</ecNumber>
    </submittedName>
</protein>
<feature type="transmembrane region" description="Helical" evidence="8">
    <location>
        <begin position="12"/>
        <end position="42"/>
    </location>
</feature>
<dbReference type="GO" id="GO:0103015">
    <property type="term" value="F:4-amino-4-deoxy-L-arabinose transferase activity"/>
    <property type="evidence" value="ECO:0007669"/>
    <property type="project" value="UniProtKB-EC"/>
</dbReference>
<dbReference type="AlphaFoldDB" id="A0A0J1FK38"/>
<dbReference type="Pfam" id="PF13231">
    <property type="entry name" value="PMT_2"/>
    <property type="match status" value="1"/>
</dbReference>
<feature type="transmembrane region" description="Helical" evidence="8">
    <location>
        <begin position="62"/>
        <end position="81"/>
    </location>
</feature>
<feature type="transmembrane region" description="Helical" evidence="8">
    <location>
        <begin position="264"/>
        <end position="283"/>
    </location>
</feature>